<dbReference type="RefSeq" id="WP_146318099.1">
    <property type="nucleotide sequence ID" value="NZ_CP042305.1"/>
</dbReference>
<dbReference type="Proteomes" id="UP000320216">
    <property type="component" value="Chromosome"/>
</dbReference>
<dbReference type="KEGG" id="huw:FPZ11_02490"/>
<protein>
    <submittedName>
        <fullName evidence="1">Winged helix-turn-helix transcriptional regulator</fullName>
    </submittedName>
</protein>
<evidence type="ECO:0000313" key="1">
    <source>
        <dbReference type="EMBL" id="QDZ13809.1"/>
    </source>
</evidence>
<accession>A0A5B8M1K8</accession>
<name>A0A5B8M1K8_9MICO</name>
<sequence length="159" mass="17363">MSMTAEARALASPLRLRILRICLHEPRTNKEIAQTLGMNPGSTLHHVRTLVNTGFLAAQAPRKGARGAREVPYLATQRSWDTPVPGIGPILVQTFLDEAAEVAPDDLGIIRLGLKVTQDDAKELLQRLQELLVEFKDRPSSPDGDAISVFVAVHPDRSA</sequence>
<dbReference type="InterPro" id="IPR036390">
    <property type="entry name" value="WH_DNA-bd_sf"/>
</dbReference>
<proteinExistence type="predicted"/>
<dbReference type="Gene3D" id="1.10.10.10">
    <property type="entry name" value="Winged helix-like DNA-binding domain superfamily/Winged helix DNA-binding domain"/>
    <property type="match status" value="1"/>
</dbReference>
<dbReference type="InterPro" id="IPR036388">
    <property type="entry name" value="WH-like_DNA-bd_sf"/>
</dbReference>
<dbReference type="InterPro" id="IPR011991">
    <property type="entry name" value="ArsR-like_HTH"/>
</dbReference>
<keyword evidence="2" id="KW-1185">Reference proteome</keyword>
<dbReference type="EMBL" id="CP042305">
    <property type="protein sequence ID" value="QDZ13809.1"/>
    <property type="molecule type" value="Genomic_DNA"/>
</dbReference>
<organism evidence="1 2">
    <name type="scientific">Humibacter ginsenosidimutans</name>
    <dbReference type="NCBI Taxonomy" id="2599293"/>
    <lineage>
        <taxon>Bacteria</taxon>
        <taxon>Bacillati</taxon>
        <taxon>Actinomycetota</taxon>
        <taxon>Actinomycetes</taxon>
        <taxon>Micrococcales</taxon>
        <taxon>Microbacteriaceae</taxon>
        <taxon>Humibacter</taxon>
    </lineage>
</organism>
<dbReference type="AlphaFoldDB" id="A0A5B8M1K8"/>
<dbReference type="OrthoDB" id="7945987at2"/>
<reference evidence="1 2" key="1">
    <citation type="submission" date="2019-07" db="EMBL/GenBank/DDBJ databases">
        <title>Full genome sequence of Humibacter sp. WJ7-1.</title>
        <authorList>
            <person name="Im W.-T."/>
        </authorList>
    </citation>
    <scope>NUCLEOTIDE SEQUENCE [LARGE SCALE GENOMIC DNA]</scope>
    <source>
        <strain evidence="1 2">WJ7-1</strain>
    </source>
</reference>
<dbReference type="Pfam" id="PF12840">
    <property type="entry name" value="HTH_20"/>
    <property type="match status" value="1"/>
</dbReference>
<dbReference type="SUPFAM" id="SSF46785">
    <property type="entry name" value="Winged helix' DNA-binding domain"/>
    <property type="match status" value="1"/>
</dbReference>
<dbReference type="CDD" id="cd00090">
    <property type="entry name" value="HTH_ARSR"/>
    <property type="match status" value="1"/>
</dbReference>
<evidence type="ECO:0000313" key="2">
    <source>
        <dbReference type="Proteomes" id="UP000320216"/>
    </source>
</evidence>
<gene>
    <name evidence="1" type="ORF">FPZ11_02490</name>
</gene>